<name>A0ABQ2EGQ1_9DEIO</name>
<evidence type="ECO:0000256" key="1">
    <source>
        <dbReference type="SAM" id="MobiDB-lite"/>
    </source>
</evidence>
<keyword evidence="3" id="KW-1185">Reference proteome</keyword>
<evidence type="ECO:0000313" key="3">
    <source>
        <dbReference type="Proteomes" id="UP000647587"/>
    </source>
</evidence>
<dbReference type="Proteomes" id="UP000647587">
    <property type="component" value="Unassembled WGS sequence"/>
</dbReference>
<evidence type="ECO:0000313" key="2">
    <source>
        <dbReference type="EMBL" id="GGK11849.1"/>
    </source>
</evidence>
<feature type="region of interest" description="Disordered" evidence="1">
    <location>
        <begin position="201"/>
        <end position="220"/>
    </location>
</feature>
<feature type="region of interest" description="Disordered" evidence="1">
    <location>
        <begin position="79"/>
        <end position="136"/>
    </location>
</feature>
<reference evidence="3" key="1">
    <citation type="journal article" date="2019" name="Int. J. Syst. Evol. Microbiol.">
        <title>The Global Catalogue of Microorganisms (GCM) 10K type strain sequencing project: providing services to taxonomists for standard genome sequencing and annotation.</title>
        <authorList>
            <consortium name="The Broad Institute Genomics Platform"/>
            <consortium name="The Broad Institute Genome Sequencing Center for Infectious Disease"/>
            <person name="Wu L."/>
            <person name="Ma J."/>
        </authorList>
    </citation>
    <scope>NUCLEOTIDE SEQUENCE [LARGE SCALE GENOMIC DNA]</scope>
    <source>
        <strain evidence="3">JCM 30331</strain>
    </source>
</reference>
<dbReference type="EMBL" id="BMPP01000001">
    <property type="protein sequence ID" value="GGK11849.1"/>
    <property type="molecule type" value="Genomic_DNA"/>
</dbReference>
<protein>
    <submittedName>
        <fullName evidence="2">Uncharacterized protein</fullName>
    </submittedName>
</protein>
<feature type="compositionally biased region" description="Pro residues" evidence="1">
    <location>
        <begin position="100"/>
        <end position="126"/>
    </location>
</feature>
<accession>A0ABQ2EGQ1</accession>
<organism evidence="2 3">
    <name type="scientific">Deinococcus malanensis</name>
    <dbReference type="NCBI Taxonomy" id="1706855"/>
    <lineage>
        <taxon>Bacteria</taxon>
        <taxon>Thermotogati</taxon>
        <taxon>Deinococcota</taxon>
        <taxon>Deinococci</taxon>
        <taxon>Deinococcales</taxon>
        <taxon>Deinococcaceae</taxon>
        <taxon>Deinococcus</taxon>
    </lineage>
</organism>
<sequence length="220" mass="23839">MIPKLVDSENPVLAVRPVPIITLTAKVKPPASASGRHIAGIVVDDDLTYNDLLAFSWYSAQIRAWKVIQLNARKKFKGLHGMEDTRNTKSQPAGGTASATPPPTTPIESPPPPPPPPPPDPTPSEPLPGESDVISNRITFGPRGAALQWARATETGIKGYHIERSHEPGFPDWSYLRLTPVPQTGVTYIDTCLNWSRSAAVEQSGRELDVPNTLPPLHQS</sequence>
<proteinExistence type="predicted"/>
<gene>
    <name evidence="2" type="ORF">GCM10008955_01360</name>
</gene>
<comment type="caution">
    <text evidence="2">The sequence shown here is derived from an EMBL/GenBank/DDBJ whole genome shotgun (WGS) entry which is preliminary data.</text>
</comment>